<sequence>MCINNNFIEHHSYQMSEEIRKNSLYEVVRVEVSNGNSLKENEQWDSKELVSKIILEDKNKNYYVINPDQFGLRFAKGEISYKEYKQLQKKEDFKLISFSVLGIGFLTGMMYVMLKFLV</sequence>
<dbReference type="RefSeq" id="WP_124761667.1">
    <property type="nucleotide sequence ID" value="NZ_RRCT01000001.1"/>
</dbReference>
<evidence type="ECO:0000313" key="2">
    <source>
        <dbReference type="EMBL" id="RQW76133.1"/>
    </source>
</evidence>
<dbReference type="EMBL" id="RRCT01000001">
    <property type="protein sequence ID" value="RQW76133.1"/>
    <property type="molecule type" value="Genomic_DNA"/>
</dbReference>
<organism evidence="2 3">
    <name type="scientific">Lysinibacillus composti</name>
    <dbReference type="NCBI Taxonomy" id="720633"/>
    <lineage>
        <taxon>Bacteria</taxon>
        <taxon>Bacillati</taxon>
        <taxon>Bacillota</taxon>
        <taxon>Bacilli</taxon>
        <taxon>Bacillales</taxon>
        <taxon>Bacillaceae</taxon>
        <taxon>Lysinibacillus</taxon>
    </lineage>
</organism>
<keyword evidence="3" id="KW-1185">Reference proteome</keyword>
<dbReference type="OrthoDB" id="2427947at2"/>
<accession>A0A3N9UJE0</accession>
<keyword evidence="1" id="KW-0812">Transmembrane</keyword>
<reference evidence="2 3" key="1">
    <citation type="journal article" date="2013" name="J. Microbiol.">
        <title>Lysinibacillus chungkukjangi sp. nov., isolated from Chungkukjang, Korean fermented soybean food.</title>
        <authorList>
            <person name="Kim S.J."/>
            <person name="Jang Y.H."/>
            <person name="Hamada M."/>
            <person name="Ahn J.H."/>
            <person name="Weon H.Y."/>
            <person name="Suzuki K."/>
            <person name="Whang K.S."/>
            <person name="Kwon S.W."/>
        </authorList>
    </citation>
    <scope>NUCLEOTIDE SEQUENCE [LARGE SCALE GENOMIC DNA]</scope>
    <source>
        <strain evidence="2 3">MCCC 1A12701</strain>
    </source>
</reference>
<evidence type="ECO:0000313" key="3">
    <source>
        <dbReference type="Proteomes" id="UP000274033"/>
    </source>
</evidence>
<keyword evidence="1" id="KW-0472">Membrane</keyword>
<dbReference type="AlphaFoldDB" id="A0A3N9UJE0"/>
<name>A0A3N9UJE0_9BACI</name>
<comment type="caution">
    <text evidence="2">The sequence shown here is derived from an EMBL/GenBank/DDBJ whole genome shotgun (WGS) entry which is preliminary data.</text>
</comment>
<evidence type="ECO:0000256" key="1">
    <source>
        <dbReference type="SAM" id="Phobius"/>
    </source>
</evidence>
<proteinExistence type="predicted"/>
<protein>
    <submittedName>
        <fullName evidence="2">Uncharacterized protein</fullName>
    </submittedName>
</protein>
<feature type="transmembrane region" description="Helical" evidence="1">
    <location>
        <begin position="95"/>
        <end position="114"/>
    </location>
</feature>
<keyword evidence="1" id="KW-1133">Transmembrane helix</keyword>
<gene>
    <name evidence="2" type="ORF">EBB45_00845</name>
</gene>
<dbReference type="Proteomes" id="UP000274033">
    <property type="component" value="Unassembled WGS sequence"/>
</dbReference>